<keyword evidence="2" id="KW-0805">Transcription regulation</keyword>
<dbReference type="InterPro" id="IPR052610">
    <property type="entry name" value="bHLH_transcription_regulator"/>
</dbReference>
<evidence type="ECO:0000256" key="5">
    <source>
        <dbReference type="SAM" id="MobiDB-lite"/>
    </source>
</evidence>
<evidence type="ECO:0000313" key="8">
    <source>
        <dbReference type="Proteomes" id="UP001229421"/>
    </source>
</evidence>
<dbReference type="GO" id="GO:0046983">
    <property type="term" value="F:protein dimerization activity"/>
    <property type="evidence" value="ECO:0007669"/>
    <property type="project" value="InterPro"/>
</dbReference>
<dbReference type="AlphaFoldDB" id="A0AAD8JUX1"/>
<name>A0AAD8JUX1_TARER</name>
<evidence type="ECO:0000256" key="1">
    <source>
        <dbReference type="ARBA" id="ARBA00004123"/>
    </source>
</evidence>
<dbReference type="Gene3D" id="4.10.280.10">
    <property type="entry name" value="Helix-loop-helix DNA-binding domain"/>
    <property type="match status" value="1"/>
</dbReference>
<dbReference type="Pfam" id="PF00010">
    <property type="entry name" value="HLH"/>
    <property type="match status" value="1"/>
</dbReference>
<feature type="compositionally biased region" description="Polar residues" evidence="5">
    <location>
        <begin position="111"/>
        <end position="124"/>
    </location>
</feature>
<dbReference type="PANTHER" id="PTHR45959">
    <property type="entry name" value="BHLH TRANSCRIPTION FACTOR"/>
    <property type="match status" value="1"/>
</dbReference>
<dbReference type="PANTHER" id="PTHR45959:SF39">
    <property type="entry name" value="MYC-TYPE, BASIC HELIX-LOOP-HELIX (BHLH) DOMAIN-CONTAINING PROTEIN-RELATED"/>
    <property type="match status" value="1"/>
</dbReference>
<feature type="compositionally biased region" description="Basic and acidic residues" evidence="5">
    <location>
        <begin position="92"/>
        <end position="101"/>
    </location>
</feature>
<evidence type="ECO:0000256" key="2">
    <source>
        <dbReference type="ARBA" id="ARBA00023015"/>
    </source>
</evidence>
<dbReference type="InterPro" id="IPR011598">
    <property type="entry name" value="bHLH_dom"/>
</dbReference>
<dbReference type="EMBL" id="JAUHHV010000010">
    <property type="protein sequence ID" value="KAK1410348.1"/>
    <property type="molecule type" value="Genomic_DNA"/>
</dbReference>
<evidence type="ECO:0000256" key="4">
    <source>
        <dbReference type="ARBA" id="ARBA00023242"/>
    </source>
</evidence>
<dbReference type="Proteomes" id="UP001229421">
    <property type="component" value="Unassembled WGS sequence"/>
</dbReference>
<comment type="caution">
    <text evidence="7">The sequence shown here is derived from an EMBL/GenBank/DDBJ whole genome shotgun (WGS) entry which is preliminary data.</text>
</comment>
<evidence type="ECO:0000313" key="7">
    <source>
        <dbReference type="EMBL" id="KAK1410348.1"/>
    </source>
</evidence>
<gene>
    <name evidence="7" type="ORF">QVD17_36884</name>
</gene>
<keyword evidence="8" id="KW-1185">Reference proteome</keyword>
<proteinExistence type="predicted"/>
<dbReference type="SUPFAM" id="SSF47459">
    <property type="entry name" value="HLH, helix-loop-helix DNA-binding domain"/>
    <property type="match status" value="1"/>
</dbReference>
<accession>A0AAD8JUX1</accession>
<feature type="region of interest" description="Disordered" evidence="5">
    <location>
        <begin position="92"/>
        <end position="124"/>
    </location>
</feature>
<feature type="domain" description="BHLH" evidence="6">
    <location>
        <begin position="173"/>
        <end position="222"/>
    </location>
</feature>
<keyword evidence="4" id="KW-0539">Nucleus</keyword>
<dbReference type="SMART" id="SM00353">
    <property type="entry name" value="HLH"/>
    <property type="match status" value="1"/>
</dbReference>
<reference evidence="7" key="1">
    <citation type="journal article" date="2023" name="bioRxiv">
        <title>Improved chromosome-level genome assembly for marigold (Tagetes erecta).</title>
        <authorList>
            <person name="Jiang F."/>
            <person name="Yuan L."/>
            <person name="Wang S."/>
            <person name="Wang H."/>
            <person name="Xu D."/>
            <person name="Wang A."/>
            <person name="Fan W."/>
        </authorList>
    </citation>
    <scope>NUCLEOTIDE SEQUENCE</scope>
    <source>
        <strain evidence="7">WSJ</strain>
        <tissue evidence="7">Leaf</tissue>
    </source>
</reference>
<evidence type="ECO:0000259" key="6">
    <source>
        <dbReference type="PROSITE" id="PS50888"/>
    </source>
</evidence>
<keyword evidence="3" id="KW-0804">Transcription</keyword>
<sequence>MKCFMAVKRTLWFLYKLRRQSGQAPYAIMDHPSMAWLPELEMEEACHIMKHQQTHPNYSNSVDSFSSESFKGYSNFIKVNQSIQVTTTNGDLDKQQADHKATKVSPIPPSHGSTSNTFTISFGNPTSPHEINQFQLDGRSNLKHPDALILKEESLNEFLDSTTRFRSTRRNQRQAQEHVLAERKRREKLAERFISLSALLPGLKKMDKATVLEDAYNYILQLQSRVKELEETCVKGKDIIIQESADSLGRSKYCGRHEDVASSSDDADYLPRASSTTCSPETKVRIAGSKILVRIYCMKSSSLVLKTLTELARLHITIICCSVLPFDTAHLVAITAQMSDEKVVTAKYLVKCLQSALRDLH</sequence>
<comment type="subcellular location">
    <subcellularLocation>
        <location evidence="1">Nucleus</location>
    </subcellularLocation>
</comment>
<evidence type="ECO:0000256" key="3">
    <source>
        <dbReference type="ARBA" id="ARBA00023163"/>
    </source>
</evidence>
<organism evidence="7 8">
    <name type="scientific">Tagetes erecta</name>
    <name type="common">African marigold</name>
    <dbReference type="NCBI Taxonomy" id="13708"/>
    <lineage>
        <taxon>Eukaryota</taxon>
        <taxon>Viridiplantae</taxon>
        <taxon>Streptophyta</taxon>
        <taxon>Embryophyta</taxon>
        <taxon>Tracheophyta</taxon>
        <taxon>Spermatophyta</taxon>
        <taxon>Magnoliopsida</taxon>
        <taxon>eudicotyledons</taxon>
        <taxon>Gunneridae</taxon>
        <taxon>Pentapetalae</taxon>
        <taxon>asterids</taxon>
        <taxon>campanulids</taxon>
        <taxon>Asterales</taxon>
        <taxon>Asteraceae</taxon>
        <taxon>Asteroideae</taxon>
        <taxon>Heliantheae alliance</taxon>
        <taxon>Tageteae</taxon>
        <taxon>Tagetes</taxon>
    </lineage>
</organism>
<dbReference type="GO" id="GO:0005634">
    <property type="term" value="C:nucleus"/>
    <property type="evidence" value="ECO:0007669"/>
    <property type="project" value="UniProtKB-SubCell"/>
</dbReference>
<dbReference type="InterPro" id="IPR036638">
    <property type="entry name" value="HLH_DNA-bd_sf"/>
</dbReference>
<protein>
    <recommendedName>
        <fullName evidence="6">BHLH domain-containing protein</fullName>
    </recommendedName>
</protein>
<dbReference type="PROSITE" id="PS50888">
    <property type="entry name" value="BHLH"/>
    <property type="match status" value="1"/>
</dbReference>